<dbReference type="InterPro" id="IPR009057">
    <property type="entry name" value="Homeodomain-like_sf"/>
</dbReference>
<evidence type="ECO:0000259" key="8">
    <source>
        <dbReference type="PROSITE" id="PS51736"/>
    </source>
</evidence>
<dbReference type="PANTHER" id="PTHR30461">
    <property type="entry name" value="DNA-INVERTASE FROM LAMBDOID PROPHAGE"/>
    <property type="match status" value="1"/>
</dbReference>
<evidence type="ECO:0000256" key="1">
    <source>
        <dbReference type="ARBA" id="ARBA00009913"/>
    </source>
</evidence>
<dbReference type="STRING" id="144026.SAMN04488568_11458"/>
<dbReference type="PROSITE" id="PS00397">
    <property type="entry name" value="RECOMBINASES_1"/>
    <property type="match status" value="1"/>
</dbReference>
<dbReference type="InterPro" id="IPR006120">
    <property type="entry name" value="Resolvase_HTH_dom"/>
</dbReference>
<dbReference type="OrthoDB" id="2290206at2"/>
<evidence type="ECO:0000313" key="9">
    <source>
        <dbReference type="EMBL" id="SDM56795.1"/>
    </source>
</evidence>
<dbReference type="SUPFAM" id="SSF46689">
    <property type="entry name" value="Homeodomain-like"/>
    <property type="match status" value="1"/>
</dbReference>
<dbReference type="InterPro" id="IPR050639">
    <property type="entry name" value="SSR_resolvase"/>
</dbReference>
<organism evidence="9 10">
    <name type="scientific">Maricaulis salignorans</name>
    <dbReference type="NCBI Taxonomy" id="144026"/>
    <lineage>
        <taxon>Bacteria</taxon>
        <taxon>Pseudomonadati</taxon>
        <taxon>Pseudomonadota</taxon>
        <taxon>Alphaproteobacteria</taxon>
        <taxon>Maricaulales</taxon>
        <taxon>Maricaulaceae</taxon>
        <taxon>Maricaulis</taxon>
    </lineage>
</organism>
<dbReference type="Pfam" id="PF00239">
    <property type="entry name" value="Resolvase"/>
    <property type="match status" value="1"/>
</dbReference>
<dbReference type="CDD" id="cd00569">
    <property type="entry name" value="HTH_Hin_like"/>
    <property type="match status" value="1"/>
</dbReference>
<dbReference type="PANTHER" id="PTHR30461:SF2">
    <property type="entry name" value="SERINE RECOMBINASE PINE-RELATED"/>
    <property type="match status" value="1"/>
</dbReference>
<dbReference type="InterPro" id="IPR006118">
    <property type="entry name" value="Recombinase_CS"/>
</dbReference>
<dbReference type="SUPFAM" id="SSF53041">
    <property type="entry name" value="Resolvase-like"/>
    <property type="match status" value="1"/>
</dbReference>
<keyword evidence="5" id="KW-0233">DNA recombination</keyword>
<evidence type="ECO:0000256" key="2">
    <source>
        <dbReference type="ARBA" id="ARBA00022908"/>
    </source>
</evidence>
<dbReference type="Gene3D" id="1.10.10.60">
    <property type="entry name" value="Homeodomain-like"/>
    <property type="match status" value="1"/>
</dbReference>
<dbReference type="GO" id="GO:0000150">
    <property type="term" value="F:DNA strand exchange activity"/>
    <property type="evidence" value="ECO:0007669"/>
    <property type="project" value="UniProtKB-KW"/>
</dbReference>
<evidence type="ECO:0000256" key="5">
    <source>
        <dbReference type="ARBA" id="ARBA00023172"/>
    </source>
</evidence>
<evidence type="ECO:0000256" key="3">
    <source>
        <dbReference type="ARBA" id="ARBA00023100"/>
    </source>
</evidence>
<accession>A0A1G9UB89</accession>
<protein>
    <submittedName>
        <fullName evidence="9">Site-specific DNA recombinase</fullName>
    </submittedName>
</protein>
<feature type="domain" description="Resolvase/invertase-type recombinase catalytic" evidence="8">
    <location>
        <begin position="1"/>
        <end position="134"/>
    </location>
</feature>
<dbReference type="Gene3D" id="3.40.50.1390">
    <property type="entry name" value="Resolvase, N-terminal catalytic domain"/>
    <property type="match status" value="1"/>
</dbReference>
<sequence length="189" mass="20933">MKVGYARVSTEDQSNEMQIAALKEAGCQMIFEESASGAQRDRPKLQEAMNYIRPSDTLVVWKMDRLARSLRQLIETVDQLGERDIGFISLTEDINTTTAGGRLVFHVFGALAEYEKALIGERTRCGLQNARAKGVRLGRPAVMTDDQIEMAKKVKAAGGHSMQAISDQLGVSRSTLYRVLAADCHREID</sequence>
<dbReference type="InterPro" id="IPR036162">
    <property type="entry name" value="Resolvase-like_N_sf"/>
</dbReference>
<keyword evidence="3" id="KW-0230">DNA invertase</keyword>
<comment type="similarity">
    <text evidence="1">Belongs to the site-specific recombinase resolvase family.</text>
</comment>
<keyword evidence="10" id="KW-1185">Reference proteome</keyword>
<gene>
    <name evidence="9" type="ORF">SAMN04488568_11458</name>
</gene>
<dbReference type="AlphaFoldDB" id="A0A1G9UB89"/>
<evidence type="ECO:0000256" key="6">
    <source>
        <dbReference type="PIRSR" id="PIRSR606118-50"/>
    </source>
</evidence>
<dbReference type="Proteomes" id="UP000199759">
    <property type="component" value="Unassembled WGS sequence"/>
</dbReference>
<reference evidence="9 10" key="1">
    <citation type="submission" date="2016-10" db="EMBL/GenBank/DDBJ databases">
        <authorList>
            <person name="de Groot N.N."/>
        </authorList>
    </citation>
    <scope>NUCLEOTIDE SEQUENCE [LARGE SCALE GENOMIC DNA]</scope>
    <source>
        <strain evidence="9 10">DSM 16077</strain>
    </source>
</reference>
<proteinExistence type="inferred from homology"/>
<dbReference type="GO" id="GO:0003677">
    <property type="term" value="F:DNA binding"/>
    <property type="evidence" value="ECO:0007669"/>
    <property type="project" value="UniProtKB-KW"/>
</dbReference>
<name>A0A1G9UB89_9PROT</name>
<dbReference type="InterPro" id="IPR006119">
    <property type="entry name" value="Resolv_N"/>
</dbReference>
<dbReference type="EMBL" id="FNHG01000014">
    <property type="protein sequence ID" value="SDM56795.1"/>
    <property type="molecule type" value="Genomic_DNA"/>
</dbReference>
<keyword evidence="4" id="KW-0238">DNA-binding</keyword>
<dbReference type="PROSITE" id="PS51736">
    <property type="entry name" value="RECOMBINASES_3"/>
    <property type="match status" value="1"/>
</dbReference>
<keyword evidence="2" id="KW-0229">DNA integration</keyword>
<dbReference type="Pfam" id="PF02796">
    <property type="entry name" value="HTH_7"/>
    <property type="match status" value="1"/>
</dbReference>
<dbReference type="SMART" id="SM00857">
    <property type="entry name" value="Resolvase"/>
    <property type="match status" value="1"/>
</dbReference>
<evidence type="ECO:0000313" key="10">
    <source>
        <dbReference type="Proteomes" id="UP000199759"/>
    </source>
</evidence>
<dbReference type="CDD" id="cd03768">
    <property type="entry name" value="SR_ResInv"/>
    <property type="match status" value="1"/>
</dbReference>
<dbReference type="RefSeq" id="WP_091770795.1">
    <property type="nucleotide sequence ID" value="NZ_FNHG01000014.1"/>
</dbReference>
<feature type="active site" description="O-(5'-phospho-DNA)-serine intermediate" evidence="6 7">
    <location>
        <position position="9"/>
    </location>
</feature>
<evidence type="ECO:0000256" key="4">
    <source>
        <dbReference type="ARBA" id="ARBA00023125"/>
    </source>
</evidence>
<dbReference type="GO" id="GO:0015074">
    <property type="term" value="P:DNA integration"/>
    <property type="evidence" value="ECO:0007669"/>
    <property type="project" value="UniProtKB-KW"/>
</dbReference>
<dbReference type="FunFam" id="3.40.50.1390:FF:000001">
    <property type="entry name" value="DNA recombinase"/>
    <property type="match status" value="1"/>
</dbReference>
<evidence type="ECO:0000256" key="7">
    <source>
        <dbReference type="PROSITE-ProRule" id="PRU10137"/>
    </source>
</evidence>